<comment type="caution">
    <text evidence="2">The sequence shown here is derived from an EMBL/GenBank/DDBJ whole genome shotgun (WGS) entry which is preliminary data.</text>
</comment>
<keyword evidence="1" id="KW-1133">Transmembrane helix</keyword>
<evidence type="ECO:0000313" key="3">
    <source>
        <dbReference type="Proteomes" id="UP001054945"/>
    </source>
</evidence>
<keyword evidence="3" id="KW-1185">Reference proteome</keyword>
<accession>A0AAV4SSG7</accession>
<dbReference type="Proteomes" id="UP001054945">
    <property type="component" value="Unassembled WGS sequence"/>
</dbReference>
<proteinExistence type="predicted"/>
<keyword evidence="1" id="KW-0812">Transmembrane</keyword>
<dbReference type="AlphaFoldDB" id="A0AAV4SSG7"/>
<name>A0AAV4SSG7_CAEEX</name>
<reference evidence="2 3" key="1">
    <citation type="submission" date="2021-06" db="EMBL/GenBank/DDBJ databases">
        <title>Caerostris extrusa draft genome.</title>
        <authorList>
            <person name="Kono N."/>
            <person name="Arakawa K."/>
        </authorList>
    </citation>
    <scope>NUCLEOTIDE SEQUENCE [LARGE SCALE GENOMIC DNA]</scope>
</reference>
<evidence type="ECO:0000256" key="1">
    <source>
        <dbReference type="SAM" id="Phobius"/>
    </source>
</evidence>
<organism evidence="2 3">
    <name type="scientific">Caerostris extrusa</name>
    <name type="common">Bark spider</name>
    <name type="synonym">Caerostris bankana</name>
    <dbReference type="NCBI Taxonomy" id="172846"/>
    <lineage>
        <taxon>Eukaryota</taxon>
        <taxon>Metazoa</taxon>
        <taxon>Ecdysozoa</taxon>
        <taxon>Arthropoda</taxon>
        <taxon>Chelicerata</taxon>
        <taxon>Arachnida</taxon>
        <taxon>Araneae</taxon>
        <taxon>Araneomorphae</taxon>
        <taxon>Entelegynae</taxon>
        <taxon>Araneoidea</taxon>
        <taxon>Araneidae</taxon>
        <taxon>Caerostris</taxon>
    </lineage>
</organism>
<dbReference type="EMBL" id="BPLR01010024">
    <property type="protein sequence ID" value="GIY36256.1"/>
    <property type="molecule type" value="Genomic_DNA"/>
</dbReference>
<sequence>MPFLMSTRSPKRRKKSAPIIGCDTAAMMKGQLNSLLSRRSNFNRRLPYVGIAVPFAVNNCICAVCPLVLWAECGTTDISAQMSMRYREDDVLSVKYKR</sequence>
<feature type="transmembrane region" description="Helical" evidence="1">
    <location>
        <begin position="46"/>
        <end position="71"/>
    </location>
</feature>
<evidence type="ECO:0000313" key="2">
    <source>
        <dbReference type="EMBL" id="GIY36256.1"/>
    </source>
</evidence>
<gene>
    <name evidence="2" type="ORF">CEXT_357161</name>
</gene>
<protein>
    <submittedName>
        <fullName evidence="2">Uncharacterized protein</fullName>
    </submittedName>
</protein>
<keyword evidence="1" id="KW-0472">Membrane</keyword>